<evidence type="ECO:0000313" key="2">
    <source>
        <dbReference type="Proteomes" id="UP000268553"/>
    </source>
</evidence>
<keyword evidence="2" id="KW-1185">Reference proteome</keyword>
<organism evidence="1 2">
    <name type="scientific">Sphingorhabdus wooponensis</name>
    <dbReference type="NCBI Taxonomy" id="940136"/>
    <lineage>
        <taxon>Bacteria</taxon>
        <taxon>Pseudomonadati</taxon>
        <taxon>Pseudomonadota</taxon>
        <taxon>Alphaproteobacteria</taxon>
        <taxon>Sphingomonadales</taxon>
        <taxon>Sphingomonadaceae</taxon>
        <taxon>Sphingorhabdus</taxon>
    </lineage>
</organism>
<gene>
    <name evidence="1" type="ORF">D7D48_01640</name>
</gene>
<dbReference type="AlphaFoldDB" id="A0A426RRN0"/>
<dbReference type="OrthoDB" id="7376075at2"/>
<accession>A0A426RRN0</accession>
<proteinExistence type="predicted"/>
<dbReference type="Proteomes" id="UP000268553">
    <property type="component" value="Unassembled WGS sequence"/>
</dbReference>
<sequence>MHITRLIERFLREQGLPPTKFGRMAAGDPRLVLDIRMGREIRPEMELKLRHFMSNYNQQGHIHGRKGS</sequence>
<dbReference type="RefSeq" id="WP_125229643.1">
    <property type="nucleotide sequence ID" value="NZ_RWJI01000001.1"/>
</dbReference>
<evidence type="ECO:0000313" key="1">
    <source>
        <dbReference type="EMBL" id="RRQ51630.1"/>
    </source>
</evidence>
<dbReference type="EMBL" id="RWJI01000001">
    <property type="protein sequence ID" value="RRQ51630.1"/>
    <property type="molecule type" value="Genomic_DNA"/>
</dbReference>
<name>A0A426RRN0_9SPHN</name>
<comment type="caution">
    <text evidence="1">The sequence shown here is derived from an EMBL/GenBank/DDBJ whole genome shotgun (WGS) entry which is preliminary data.</text>
</comment>
<reference evidence="1 2" key="1">
    <citation type="submission" date="2018-12" db="EMBL/GenBank/DDBJ databases">
        <authorList>
            <person name="Kim S.-J."/>
            <person name="Jung G.-Y."/>
        </authorList>
    </citation>
    <scope>NUCLEOTIDE SEQUENCE [LARGE SCALE GENOMIC DNA]</scope>
    <source>
        <strain evidence="1 2">03SU3-P</strain>
    </source>
</reference>
<protein>
    <submittedName>
        <fullName evidence="1">Uncharacterized protein</fullName>
    </submittedName>
</protein>